<dbReference type="EMBL" id="JAIZAY010000022">
    <property type="protein sequence ID" value="KAJ8021124.1"/>
    <property type="molecule type" value="Genomic_DNA"/>
</dbReference>
<evidence type="ECO:0000256" key="2">
    <source>
        <dbReference type="ARBA" id="ARBA00023157"/>
    </source>
</evidence>
<reference evidence="8" key="1">
    <citation type="submission" date="2021-10" db="EMBL/GenBank/DDBJ databases">
        <title>Tropical sea cucumber genome reveals ecological adaptation and Cuvierian tubules defense mechanism.</title>
        <authorList>
            <person name="Chen T."/>
        </authorList>
    </citation>
    <scope>NUCLEOTIDE SEQUENCE</scope>
    <source>
        <strain evidence="8">Nanhai2018</strain>
        <tissue evidence="8">Muscle</tissue>
    </source>
</reference>
<keyword evidence="1" id="KW-0677">Repeat</keyword>
<accession>A0A9Q1BDE9</accession>
<dbReference type="SMART" id="SM00200">
    <property type="entry name" value="SEA"/>
    <property type="match status" value="1"/>
</dbReference>
<dbReference type="InterPro" id="IPR000859">
    <property type="entry name" value="CUB_dom"/>
</dbReference>
<comment type="caution">
    <text evidence="3">Lacks conserved residue(s) required for the propagation of feature annotation.</text>
</comment>
<evidence type="ECO:0000259" key="7">
    <source>
        <dbReference type="PROSITE" id="PS50024"/>
    </source>
</evidence>
<dbReference type="Gene3D" id="3.30.70.960">
    <property type="entry name" value="SEA domain"/>
    <property type="match status" value="1"/>
</dbReference>
<feature type="region of interest" description="Disordered" evidence="4">
    <location>
        <begin position="267"/>
        <end position="300"/>
    </location>
</feature>
<gene>
    <name evidence="8" type="ORF">HOLleu_40904</name>
</gene>
<feature type="domain" description="SEA" evidence="7">
    <location>
        <begin position="95"/>
        <end position="212"/>
    </location>
</feature>
<feature type="region of interest" description="Disordered" evidence="4">
    <location>
        <begin position="706"/>
        <end position="787"/>
    </location>
</feature>
<evidence type="ECO:0000256" key="3">
    <source>
        <dbReference type="PROSITE-ProRule" id="PRU00059"/>
    </source>
</evidence>
<evidence type="ECO:0000259" key="6">
    <source>
        <dbReference type="PROSITE" id="PS01180"/>
    </source>
</evidence>
<dbReference type="PANTHER" id="PTHR24251">
    <property type="entry name" value="OVOCHYMASE-RELATED"/>
    <property type="match status" value="1"/>
</dbReference>
<dbReference type="CDD" id="cd00041">
    <property type="entry name" value="CUB"/>
    <property type="match status" value="3"/>
</dbReference>
<dbReference type="PANTHER" id="PTHR24251:SF51">
    <property type="entry name" value="CUBILIN-LIKE"/>
    <property type="match status" value="1"/>
</dbReference>
<feature type="compositionally biased region" description="Polar residues" evidence="4">
    <location>
        <begin position="676"/>
        <end position="692"/>
    </location>
</feature>
<evidence type="ECO:0000256" key="4">
    <source>
        <dbReference type="SAM" id="MobiDB-lite"/>
    </source>
</evidence>
<dbReference type="PROSITE" id="PS01180">
    <property type="entry name" value="CUB"/>
    <property type="match status" value="3"/>
</dbReference>
<keyword evidence="2" id="KW-1015">Disulfide bond</keyword>
<evidence type="ECO:0000313" key="9">
    <source>
        <dbReference type="Proteomes" id="UP001152320"/>
    </source>
</evidence>
<dbReference type="OrthoDB" id="431034at2759"/>
<feature type="compositionally biased region" description="Low complexity" evidence="4">
    <location>
        <begin position="706"/>
        <end position="716"/>
    </location>
</feature>
<dbReference type="InterPro" id="IPR000082">
    <property type="entry name" value="SEA_dom"/>
</dbReference>
<feature type="domain" description="CUB" evidence="6">
    <location>
        <begin position="1046"/>
        <end position="1152"/>
    </location>
</feature>
<dbReference type="Gene3D" id="2.60.120.290">
    <property type="entry name" value="Spermadhesin, CUB domain"/>
    <property type="match status" value="4"/>
</dbReference>
<feature type="domain" description="CUB" evidence="6">
    <location>
        <begin position="1182"/>
        <end position="1292"/>
    </location>
</feature>
<dbReference type="SMART" id="SM00042">
    <property type="entry name" value="CUB"/>
    <property type="match status" value="4"/>
</dbReference>
<dbReference type="SUPFAM" id="SSF49854">
    <property type="entry name" value="Spermadhesin, CUB domain"/>
    <property type="match status" value="4"/>
</dbReference>
<dbReference type="InterPro" id="IPR036364">
    <property type="entry name" value="SEA_dom_sf"/>
</dbReference>
<feature type="compositionally biased region" description="Polar residues" evidence="4">
    <location>
        <begin position="717"/>
        <end position="757"/>
    </location>
</feature>
<dbReference type="Pfam" id="PF00431">
    <property type="entry name" value="CUB"/>
    <property type="match status" value="3"/>
</dbReference>
<keyword evidence="5" id="KW-0812">Transmembrane</keyword>
<evidence type="ECO:0000313" key="8">
    <source>
        <dbReference type="EMBL" id="KAJ8021124.1"/>
    </source>
</evidence>
<feature type="domain" description="CUB" evidence="6">
    <location>
        <begin position="930"/>
        <end position="1040"/>
    </location>
</feature>
<protein>
    <submittedName>
        <fullName evidence="8">CUB and sushi domain-containing protein 2</fullName>
    </submittedName>
</protein>
<evidence type="ECO:0000256" key="5">
    <source>
        <dbReference type="SAM" id="Phobius"/>
    </source>
</evidence>
<evidence type="ECO:0000256" key="1">
    <source>
        <dbReference type="ARBA" id="ARBA00022737"/>
    </source>
</evidence>
<feature type="region of interest" description="Disordered" evidence="4">
    <location>
        <begin position="473"/>
        <end position="532"/>
    </location>
</feature>
<proteinExistence type="predicted"/>
<keyword evidence="5" id="KW-0472">Membrane</keyword>
<dbReference type="Proteomes" id="UP001152320">
    <property type="component" value="Chromosome 22"/>
</dbReference>
<organism evidence="8 9">
    <name type="scientific">Holothuria leucospilota</name>
    <name type="common">Black long sea cucumber</name>
    <name type="synonym">Mertensiothuria leucospilota</name>
    <dbReference type="NCBI Taxonomy" id="206669"/>
    <lineage>
        <taxon>Eukaryota</taxon>
        <taxon>Metazoa</taxon>
        <taxon>Echinodermata</taxon>
        <taxon>Eleutherozoa</taxon>
        <taxon>Echinozoa</taxon>
        <taxon>Holothuroidea</taxon>
        <taxon>Aspidochirotacea</taxon>
        <taxon>Aspidochirotida</taxon>
        <taxon>Holothuriidae</taxon>
        <taxon>Holothuria</taxon>
    </lineage>
</organism>
<feature type="transmembrane region" description="Helical" evidence="5">
    <location>
        <begin position="52"/>
        <end position="77"/>
    </location>
</feature>
<feature type="compositionally biased region" description="Low complexity" evidence="4">
    <location>
        <begin position="642"/>
        <end position="675"/>
    </location>
</feature>
<keyword evidence="5" id="KW-1133">Transmembrane helix</keyword>
<dbReference type="Pfam" id="PF01390">
    <property type="entry name" value="SEA"/>
    <property type="match status" value="1"/>
</dbReference>
<feature type="compositionally biased region" description="Low complexity" evidence="4">
    <location>
        <begin position="758"/>
        <end position="781"/>
    </location>
</feature>
<dbReference type="PROSITE" id="PS50024">
    <property type="entry name" value="SEA"/>
    <property type="match status" value="1"/>
</dbReference>
<keyword evidence="9" id="KW-1185">Reference proteome</keyword>
<dbReference type="SUPFAM" id="SSF82671">
    <property type="entry name" value="SEA domain"/>
    <property type="match status" value="1"/>
</dbReference>
<name>A0A9Q1BDE9_HOLLE</name>
<comment type="caution">
    <text evidence="8">The sequence shown here is derived from an EMBL/GenBank/DDBJ whole genome shotgun (WGS) entry which is preliminary data.</text>
</comment>
<feature type="region of interest" description="Disordered" evidence="4">
    <location>
        <begin position="1"/>
        <end position="33"/>
    </location>
</feature>
<feature type="region of interest" description="Disordered" evidence="4">
    <location>
        <begin position="642"/>
        <end position="692"/>
    </location>
</feature>
<dbReference type="InterPro" id="IPR035914">
    <property type="entry name" value="Sperma_CUB_dom_sf"/>
</dbReference>
<sequence>MASNAGYETNGDIESPNAAGNNEGYDNHSAQHARNQTKEVLELNYRNSKHSAICSIVVFLALILLLGAILFVLIFFLDGPGSSQPEIEMQVEVKGQYVVAVSITIQNLDFKESLSDRTSKEYTDLEDEVTSAVSSAIAGTELKDKYADLEINNVRSGSVIVDFVVVFCDPLMTESDIIQTVQDALETINSNSAIKSNLKIDNSQLSVEAASGDDLDKLKGTFCEPSMPTISPTGTTPVTPTAGVSRTVFPTPTSSQLIPTLSSEVITPTPSLPTATPTATTTPSSSFITTEVPGTSSSVSLSTTKVSSMTTLMSSTVIKTSGFTTTQSPTTTLPSTSIQIVTTPLTTSFVTSTTSLSPTITPSLPTSVTISSTPSISLTSTSSIIVSTTMPVSVFPTPSTSHDVSMTSSLSISLQPSTSMPLESSFPVTTSAMKPTTISPTPTMTSLPITADQSSFPPLLPSVTVTTMSSMSVESLSMTPGPTPSQTTSSMRSATISQASPSVTPSSTPSASSTLISPTSTIMPTPSPTATTMVIQPTSSLITSSSVLIPSLSTSSISSSVSSSLSQTSASVASLTTSPLVPSFSSPFVTPSPTSASPATSRSTFFSREMSILPHTSTSVILPTPLPSTTIQTMVTTMTTTTTETTAVTSSPPMSSPVGTTSTPTEPSSLSPSVTAYQSSSEEPVTRPEQTTTTVPVMTSLEVYTTQTPSTSASSPVYTTSAPTEPGSLSPSVSTYQSSSEEPITSPVQSTTTVRFMTSSEVPTTQTPSTSPSPTTAGLSTEEVSTQVAPPATLPLTVCSESSRFFNPSIFLNSTDVLDGTALNFQCSWNYIVAIPGGRIRVQFLTFDIGNDVLEIDLSDSRTVTYSGSNIPPELTTDAHMVRFTLKTDLQTNLIKFSIFLQMILPENSVTAPMLNASTAVAGPTTLPGCSSSAQLLGPGPPKTITSPGYPRGYLTDLTCTWQFISTGANQEGILLEFVGFDLGDDILEVSSSDANFVSRQLTGSQLPPPISTSAGQLQLRFISDGADTAMGFEVTIRVIEPNAPCVPSHMFVNSDQSRVVTSPGYPINYGPNLVCSWTLQSTQPNSQIIITFLNFDLVDDLLQVIYQGNILQFSGSLLPTPITVSSDRVELQFTSNGENQSLGFRLEVSVQVPIMTTPGTTQVMTSAPQQNILSTVPDLSCTQSSVLLTAASDPKTFTSPGYPTHNYGHQEPRCIWSFVLVDNTKLLRLQFVSFDVGNDVVSVDYGASISKMLTGSNLPDDITTVGNTLSVALSTSPQSNYPGFEAFVTVVDR</sequence>